<comment type="subcellular location">
    <subcellularLocation>
        <location evidence="1">Cell membrane</location>
        <topology evidence="1">Multi-pass membrane protein</topology>
    </subcellularLocation>
</comment>
<dbReference type="SMART" id="SM00382">
    <property type="entry name" value="AAA"/>
    <property type="match status" value="1"/>
</dbReference>
<dbReference type="PANTHER" id="PTHR43394:SF1">
    <property type="entry name" value="ATP-BINDING CASSETTE SUB-FAMILY B MEMBER 10, MITOCHONDRIAL"/>
    <property type="match status" value="1"/>
</dbReference>
<dbReference type="InterPro" id="IPR017871">
    <property type="entry name" value="ABC_transporter-like_CS"/>
</dbReference>
<sequence length="587" mass="63125">MDKPDISGRPLWRTLLAPHLPALFLLLACQAGQAIAALTLPTLSADVIDRGVLRNDIQHILHMILIMLVVAVCQILFSIGTAWLGARIAIGIGRDLRSAVYARVQLFSLKEMRRFGTSTLITRTTNDVQQLQAVLVMILTIVMTAPIMAIGGIVMAVRQDAQLSLLLLVSVPLLALIIGIITALTIPLFSRMQGQIDRLNQILREQITGLRVIRAFVRDTRERARFAEAKDGLTDTTLRVGRLMALQLPAASMVMQLSSVAMVWFAAHRIALGEMQVGSLVAFLTYIIQILISVMIASLLFAIAPRALVSGRRIAEVLATTSSVAEPEQPVALPATAHTRGEVEFRDVYFSYPGATQPVVRNVSFNIAPGETVAVIGGTGSGKSTLVNLIPRLFDATSGSVLVAGVDVCALPLDSLWSLIGLVPQEPFLFSGTIADNLRYGQPDASDEQLWHALEVAQAKDFVAELSLGLAAPVAQGGDNFSGGQRQRLTIARAIVRRPAIYLFDDSSSALDYATDAHLRAALASDLGPGAAVLIVGQRVNALRHANRILVLDKGEIVGSGTHDQLLETSAEYREIVESQRGSEVAA</sequence>
<dbReference type="Pfam" id="PF00664">
    <property type="entry name" value="ABC_membrane"/>
    <property type="match status" value="1"/>
</dbReference>
<keyword evidence="11" id="KW-1185">Reference proteome</keyword>
<dbReference type="CDD" id="cd18548">
    <property type="entry name" value="ABC_6TM_Tm287_like"/>
    <property type="match status" value="1"/>
</dbReference>
<keyword evidence="5 7" id="KW-1133">Transmembrane helix</keyword>
<dbReference type="InterPro" id="IPR039421">
    <property type="entry name" value="Type_1_exporter"/>
</dbReference>
<dbReference type="RefSeq" id="WP_343887174.1">
    <property type="nucleotide sequence ID" value="NZ_BAAAEH010000002.1"/>
</dbReference>
<feature type="transmembrane region" description="Helical" evidence="7">
    <location>
        <begin position="133"/>
        <end position="157"/>
    </location>
</feature>
<evidence type="ECO:0000256" key="2">
    <source>
        <dbReference type="ARBA" id="ARBA00022692"/>
    </source>
</evidence>
<dbReference type="Pfam" id="PF00005">
    <property type="entry name" value="ABC_tran"/>
    <property type="match status" value="1"/>
</dbReference>
<evidence type="ECO:0000256" key="7">
    <source>
        <dbReference type="SAM" id="Phobius"/>
    </source>
</evidence>
<proteinExistence type="predicted"/>
<keyword evidence="6 7" id="KW-0472">Membrane</keyword>
<dbReference type="PROSITE" id="PS50893">
    <property type="entry name" value="ABC_TRANSPORTER_2"/>
    <property type="match status" value="1"/>
</dbReference>
<dbReference type="Proteomes" id="UP001419910">
    <property type="component" value="Unassembled WGS sequence"/>
</dbReference>
<feature type="transmembrane region" description="Helical" evidence="7">
    <location>
        <begin position="279"/>
        <end position="304"/>
    </location>
</feature>
<dbReference type="SUPFAM" id="SSF52540">
    <property type="entry name" value="P-loop containing nucleoside triphosphate hydrolases"/>
    <property type="match status" value="1"/>
</dbReference>
<evidence type="ECO:0000256" key="6">
    <source>
        <dbReference type="ARBA" id="ARBA00023136"/>
    </source>
</evidence>
<dbReference type="InterPro" id="IPR027417">
    <property type="entry name" value="P-loop_NTPase"/>
</dbReference>
<accession>A0ABU9Y138</accession>
<feature type="domain" description="ABC transmembrane type-1" evidence="9">
    <location>
        <begin position="24"/>
        <end position="306"/>
    </location>
</feature>
<dbReference type="InterPro" id="IPR036640">
    <property type="entry name" value="ABC1_TM_sf"/>
</dbReference>
<organism evidence="10 11">
    <name type="scientific">Sphingomonas oligophenolica</name>
    <dbReference type="NCBI Taxonomy" id="301154"/>
    <lineage>
        <taxon>Bacteria</taxon>
        <taxon>Pseudomonadati</taxon>
        <taxon>Pseudomonadota</taxon>
        <taxon>Alphaproteobacteria</taxon>
        <taxon>Sphingomonadales</taxon>
        <taxon>Sphingomonadaceae</taxon>
        <taxon>Sphingomonas</taxon>
    </lineage>
</organism>
<dbReference type="PROSITE" id="PS00211">
    <property type="entry name" value="ABC_TRANSPORTER_1"/>
    <property type="match status" value="1"/>
</dbReference>
<reference evidence="10 11" key="1">
    <citation type="submission" date="2024-05" db="EMBL/GenBank/DDBJ databases">
        <authorList>
            <person name="Liu Q."/>
            <person name="Xin Y.-H."/>
        </authorList>
    </citation>
    <scope>NUCLEOTIDE SEQUENCE [LARGE SCALE GENOMIC DNA]</scope>
    <source>
        <strain evidence="10 11">CGMCC 1.10181</strain>
    </source>
</reference>
<evidence type="ECO:0000256" key="5">
    <source>
        <dbReference type="ARBA" id="ARBA00022989"/>
    </source>
</evidence>
<keyword evidence="4 10" id="KW-0067">ATP-binding</keyword>
<dbReference type="InterPro" id="IPR003593">
    <property type="entry name" value="AAA+_ATPase"/>
</dbReference>
<evidence type="ECO:0000313" key="10">
    <source>
        <dbReference type="EMBL" id="MEN2789526.1"/>
    </source>
</evidence>
<dbReference type="SUPFAM" id="SSF90123">
    <property type="entry name" value="ABC transporter transmembrane region"/>
    <property type="match status" value="1"/>
</dbReference>
<evidence type="ECO:0000259" key="9">
    <source>
        <dbReference type="PROSITE" id="PS50929"/>
    </source>
</evidence>
<dbReference type="PROSITE" id="PS50929">
    <property type="entry name" value="ABC_TM1F"/>
    <property type="match status" value="1"/>
</dbReference>
<dbReference type="GO" id="GO:0005524">
    <property type="term" value="F:ATP binding"/>
    <property type="evidence" value="ECO:0007669"/>
    <property type="project" value="UniProtKB-KW"/>
</dbReference>
<dbReference type="Gene3D" id="1.20.1560.10">
    <property type="entry name" value="ABC transporter type 1, transmembrane domain"/>
    <property type="match status" value="1"/>
</dbReference>
<dbReference type="InterPro" id="IPR003439">
    <property type="entry name" value="ABC_transporter-like_ATP-bd"/>
</dbReference>
<feature type="transmembrane region" description="Helical" evidence="7">
    <location>
        <begin position="248"/>
        <end position="267"/>
    </location>
</feature>
<evidence type="ECO:0000259" key="8">
    <source>
        <dbReference type="PROSITE" id="PS50893"/>
    </source>
</evidence>
<feature type="domain" description="ABC transporter" evidence="8">
    <location>
        <begin position="343"/>
        <end position="579"/>
    </location>
</feature>
<feature type="transmembrane region" description="Helical" evidence="7">
    <location>
        <begin position="163"/>
        <end position="189"/>
    </location>
</feature>
<dbReference type="PANTHER" id="PTHR43394">
    <property type="entry name" value="ATP-DEPENDENT PERMEASE MDL1, MITOCHONDRIAL"/>
    <property type="match status" value="1"/>
</dbReference>
<protein>
    <submittedName>
        <fullName evidence="10">ABC transporter ATP-binding protein</fullName>
    </submittedName>
</protein>
<evidence type="ECO:0000313" key="11">
    <source>
        <dbReference type="Proteomes" id="UP001419910"/>
    </source>
</evidence>
<keyword evidence="2 7" id="KW-0812">Transmembrane</keyword>
<feature type="transmembrane region" description="Helical" evidence="7">
    <location>
        <begin position="60"/>
        <end position="84"/>
    </location>
</feature>
<dbReference type="EMBL" id="JBDIME010000004">
    <property type="protein sequence ID" value="MEN2789526.1"/>
    <property type="molecule type" value="Genomic_DNA"/>
</dbReference>
<comment type="caution">
    <text evidence="10">The sequence shown here is derived from an EMBL/GenBank/DDBJ whole genome shotgun (WGS) entry which is preliminary data.</text>
</comment>
<dbReference type="Gene3D" id="3.40.50.300">
    <property type="entry name" value="P-loop containing nucleotide triphosphate hydrolases"/>
    <property type="match status" value="1"/>
</dbReference>
<evidence type="ECO:0000256" key="3">
    <source>
        <dbReference type="ARBA" id="ARBA00022741"/>
    </source>
</evidence>
<evidence type="ECO:0000256" key="1">
    <source>
        <dbReference type="ARBA" id="ARBA00004651"/>
    </source>
</evidence>
<dbReference type="PROSITE" id="PS51257">
    <property type="entry name" value="PROKAR_LIPOPROTEIN"/>
    <property type="match status" value="1"/>
</dbReference>
<evidence type="ECO:0000256" key="4">
    <source>
        <dbReference type="ARBA" id="ARBA00022840"/>
    </source>
</evidence>
<keyword evidence="3" id="KW-0547">Nucleotide-binding</keyword>
<name>A0ABU9Y138_9SPHN</name>
<dbReference type="InterPro" id="IPR011527">
    <property type="entry name" value="ABC1_TM_dom"/>
</dbReference>
<gene>
    <name evidence="10" type="ORF">ABC974_07815</name>
</gene>